<sequence>MNEKNINVKIDKEVAEGEYANLVLTVHSSSEFIFDFAKLLPGITDANIHTRIIMTPAHAKMFYKSLKESIEKYEQNFGEIKIGEDLKQKNIGFNKNG</sequence>
<dbReference type="Pfam" id="PF11950">
    <property type="entry name" value="DUF3467"/>
    <property type="match status" value="1"/>
</dbReference>
<accession>A0A117M649</accession>
<evidence type="ECO:0000313" key="2">
    <source>
        <dbReference type="Proteomes" id="UP000053467"/>
    </source>
</evidence>
<dbReference type="Proteomes" id="UP000053467">
    <property type="component" value="Unassembled WGS sequence"/>
</dbReference>
<dbReference type="AlphaFoldDB" id="A0A117M649"/>
<name>A0A117M649_UNCT6</name>
<gene>
    <name evidence="1" type="ORF">XE03_1502</name>
</gene>
<evidence type="ECO:0008006" key="3">
    <source>
        <dbReference type="Google" id="ProtNLM"/>
    </source>
</evidence>
<protein>
    <recommendedName>
        <fullName evidence="3">DUF3467 domain-containing protein</fullName>
    </recommendedName>
</protein>
<reference evidence="2" key="1">
    <citation type="journal article" date="2015" name="MBio">
        <title>Genome-Resolved Metagenomic Analysis Reveals Roles for Candidate Phyla and Other Microbial Community Members in Biogeochemical Transformations in Oil Reservoirs.</title>
        <authorList>
            <person name="Hu P."/>
            <person name="Tom L."/>
            <person name="Singh A."/>
            <person name="Thomas B.C."/>
            <person name="Baker B.J."/>
            <person name="Piceno Y.M."/>
            <person name="Andersen G.L."/>
            <person name="Banfield J.F."/>
        </authorList>
    </citation>
    <scope>NUCLEOTIDE SEQUENCE [LARGE SCALE GENOMIC DNA]</scope>
</reference>
<proteinExistence type="predicted"/>
<evidence type="ECO:0000313" key="1">
    <source>
        <dbReference type="EMBL" id="KUK86427.1"/>
    </source>
</evidence>
<dbReference type="InterPro" id="IPR021857">
    <property type="entry name" value="DUF3467"/>
</dbReference>
<comment type="caution">
    <text evidence="1">The sequence shown here is derived from an EMBL/GenBank/DDBJ whole genome shotgun (WGS) entry which is preliminary data.</text>
</comment>
<dbReference type="EMBL" id="LGGX01000019">
    <property type="protein sequence ID" value="KUK86427.1"/>
    <property type="molecule type" value="Genomic_DNA"/>
</dbReference>
<organism evidence="1 2">
    <name type="scientific">candidate division TA06 bacterium 34_109</name>
    <dbReference type="NCBI Taxonomy" id="1635277"/>
    <lineage>
        <taxon>Bacteria</taxon>
        <taxon>Bacteria division TA06</taxon>
    </lineage>
</organism>